<evidence type="ECO:0000313" key="2">
    <source>
        <dbReference type="Proteomes" id="UP001597249"/>
    </source>
</evidence>
<reference evidence="2" key="1">
    <citation type="journal article" date="2019" name="Int. J. Syst. Evol. Microbiol.">
        <title>The Global Catalogue of Microorganisms (GCM) 10K type strain sequencing project: providing services to taxonomists for standard genome sequencing and annotation.</title>
        <authorList>
            <consortium name="The Broad Institute Genomics Platform"/>
            <consortium name="The Broad Institute Genome Sequencing Center for Infectious Disease"/>
            <person name="Wu L."/>
            <person name="Ma J."/>
        </authorList>
    </citation>
    <scope>NUCLEOTIDE SEQUENCE [LARGE SCALE GENOMIC DNA]</scope>
    <source>
        <strain evidence="2">CCM 8911</strain>
    </source>
</reference>
<sequence>MIKIRFTNTEQLTPRELAIFEGGCEMSCFLCVYLFTEGTGTLCNPPRKEQGEDWVGFNVFFNEEPKEFQGKPDPDAVAKLAGQMAMKFESIVKCTLVDDVKILDSIGIDVHEDTM</sequence>
<comment type="caution">
    <text evidence="1">The sequence shown here is derived from an EMBL/GenBank/DDBJ whole genome shotgun (WGS) entry which is preliminary data.</text>
</comment>
<keyword evidence="2" id="KW-1185">Reference proteome</keyword>
<dbReference type="Proteomes" id="UP001597249">
    <property type="component" value="Unassembled WGS sequence"/>
</dbReference>
<organism evidence="1 2">
    <name type="scientific">Lacticaseibacillus jixianensis</name>
    <dbReference type="NCBI Taxonomy" id="2486012"/>
    <lineage>
        <taxon>Bacteria</taxon>
        <taxon>Bacillati</taxon>
        <taxon>Bacillota</taxon>
        <taxon>Bacilli</taxon>
        <taxon>Lactobacillales</taxon>
        <taxon>Lactobacillaceae</taxon>
        <taxon>Lacticaseibacillus</taxon>
    </lineage>
</organism>
<accession>A0ABW4B6U3</accession>
<gene>
    <name evidence="1" type="ORF">ACFQ3L_02525</name>
</gene>
<protein>
    <submittedName>
        <fullName evidence="1">Uncharacterized protein</fullName>
    </submittedName>
</protein>
<dbReference type="RefSeq" id="WP_125586877.1">
    <property type="nucleotide sequence ID" value="NZ_JBHTMO010000005.1"/>
</dbReference>
<evidence type="ECO:0000313" key="1">
    <source>
        <dbReference type="EMBL" id="MFD1392463.1"/>
    </source>
</evidence>
<proteinExistence type="predicted"/>
<name>A0ABW4B6U3_9LACO</name>
<dbReference type="EMBL" id="JBHTMO010000005">
    <property type="protein sequence ID" value="MFD1392463.1"/>
    <property type="molecule type" value="Genomic_DNA"/>
</dbReference>